<evidence type="ECO:0000259" key="4">
    <source>
        <dbReference type="PROSITE" id="PS50043"/>
    </source>
</evidence>
<dbReference type="InterPro" id="IPR027417">
    <property type="entry name" value="P-loop_NTPase"/>
</dbReference>
<evidence type="ECO:0000313" key="5">
    <source>
        <dbReference type="EMBL" id="GCE29632.1"/>
    </source>
</evidence>
<evidence type="ECO:0000313" key="6">
    <source>
        <dbReference type="Proteomes" id="UP000287171"/>
    </source>
</evidence>
<dbReference type="InterPro" id="IPR059106">
    <property type="entry name" value="WHD_MalT"/>
</dbReference>
<dbReference type="GO" id="GO:0006355">
    <property type="term" value="P:regulation of DNA-templated transcription"/>
    <property type="evidence" value="ECO:0007669"/>
    <property type="project" value="InterPro"/>
</dbReference>
<dbReference type="InterPro" id="IPR000792">
    <property type="entry name" value="Tscrpt_reg_LuxR_C"/>
</dbReference>
<gene>
    <name evidence="5" type="ORF">KDA_51160</name>
</gene>
<dbReference type="Gene3D" id="1.25.40.10">
    <property type="entry name" value="Tetratricopeptide repeat domain"/>
    <property type="match status" value="1"/>
</dbReference>
<dbReference type="PANTHER" id="PTHR44688:SF25">
    <property type="entry name" value="HTH LUXR-TYPE DOMAIN-CONTAINING PROTEIN"/>
    <property type="match status" value="1"/>
</dbReference>
<evidence type="ECO:0000256" key="1">
    <source>
        <dbReference type="ARBA" id="ARBA00023015"/>
    </source>
</evidence>
<evidence type="ECO:0000256" key="2">
    <source>
        <dbReference type="ARBA" id="ARBA00023125"/>
    </source>
</evidence>
<dbReference type="SMART" id="SM00421">
    <property type="entry name" value="HTH_LUXR"/>
    <property type="match status" value="1"/>
</dbReference>
<feature type="domain" description="HTH luxR-type" evidence="4">
    <location>
        <begin position="506"/>
        <end position="571"/>
    </location>
</feature>
<dbReference type="GO" id="GO:0003677">
    <property type="term" value="F:DNA binding"/>
    <property type="evidence" value="ECO:0007669"/>
    <property type="project" value="UniProtKB-KW"/>
</dbReference>
<dbReference type="Pfam" id="PF25873">
    <property type="entry name" value="WHD_MalT"/>
    <property type="match status" value="1"/>
</dbReference>
<dbReference type="CDD" id="cd06170">
    <property type="entry name" value="LuxR_C_like"/>
    <property type="match status" value="1"/>
</dbReference>
<dbReference type="Pfam" id="PF00196">
    <property type="entry name" value="GerE"/>
    <property type="match status" value="1"/>
</dbReference>
<dbReference type="SUPFAM" id="SSF46894">
    <property type="entry name" value="C-terminal effector domain of the bipartite response regulators"/>
    <property type="match status" value="1"/>
</dbReference>
<dbReference type="InterPro" id="IPR011990">
    <property type="entry name" value="TPR-like_helical_dom_sf"/>
</dbReference>
<comment type="caution">
    <text evidence="5">The sequence shown here is derived from an EMBL/GenBank/DDBJ whole genome shotgun (WGS) entry which is preliminary data.</text>
</comment>
<dbReference type="Gene3D" id="1.10.10.10">
    <property type="entry name" value="Winged helix-like DNA-binding domain superfamily/Winged helix DNA-binding domain"/>
    <property type="match status" value="1"/>
</dbReference>
<dbReference type="AlphaFoldDB" id="A0A402BEB4"/>
<dbReference type="Proteomes" id="UP000287171">
    <property type="component" value="Unassembled WGS sequence"/>
</dbReference>
<dbReference type="InterPro" id="IPR036388">
    <property type="entry name" value="WH-like_DNA-bd_sf"/>
</dbReference>
<dbReference type="PRINTS" id="PR00038">
    <property type="entry name" value="HTHLUXR"/>
</dbReference>
<dbReference type="InterPro" id="IPR016032">
    <property type="entry name" value="Sig_transdc_resp-reg_C-effctor"/>
</dbReference>
<dbReference type="SUPFAM" id="SSF52540">
    <property type="entry name" value="P-loop containing nucleoside triphosphate hydrolases"/>
    <property type="match status" value="1"/>
</dbReference>
<organism evidence="5 6">
    <name type="scientific">Dictyobacter alpinus</name>
    <dbReference type="NCBI Taxonomy" id="2014873"/>
    <lineage>
        <taxon>Bacteria</taxon>
        <taxon>Bacillati</taxon>
        <taxon>Chloroflexota</taxon>
        <taxon>Ktedonobacteria</taxon>
        <taxon>Ktedonobacterales</taxon>
        <taxon>Dictyobacteraceae</taxon>
        <taxon>Dictyobacter</taxon>
    </lineage>
</organism>
<dbReference type="RefSeq" id="WP_161982397.1">
    <property type="nucleotide sequence ID" value="NZ_BIFT01000002.1"/>
</dbReference>
<dbReference type="PROSITE" id="PS50043">
    <property type="entry name" value="HTH_LUXR_2"/>
    <property type="match status" value="1"/>
</dbReference>
<dbReference type="EMBL" id="BIFT01000002">
    <property type="protein sequence ID" value="GCE29632.1"/>
    <property type="molecule type" value="Genomic_DNA"/>
</dbReference>
<proteinExistence type="predicted"/>
<keyword evidence="6" id="KW-1185">Reference proteome</keyword>
<accession>A0A402BEB4</accession>
<dbReference type="PROSITE" id="PS00622">
    <property type="entry name" value="HTH_LUXR_1"/>
    <property type="match status" value="1"/>
</dbReference>
<evidence type="ECO:0000256" key="3">
    <source>
        <dbReference type="ARBA" id="ARBA00023163"/>
    </source>
</evidence>
<name>A0A402BEB4_9CHLR</name>
<keyword evidence="3" id="KW-0804">Transcription</keyword>
<dbReference type="PANTHER" id="PTHR44688">
    <property type="entry name" value="DNA-BINDING TRANSCRIPTIONAL ACTIVATOR DEVR_DOSR"/>
    <property type="match status" value="1"/>
</dbReference>
<sequence>MSERGEEQLPLLRTKVRIPLLTSRLVTRQRLLAQLEVSRERRLTLVSAPAGAGKTTILVEWLKSVPATCYAWLALDADDNDPACFWRYVLAGLETFVPGLSAVCLPLLQARSNQYFLTVLINTLNDHLAESGTTSILVFEDYHVITEPTLHQAVSFLLEHLQSLHIIISTRADPPLPLARLRGRGHLLELRDADLCFTLQEGRTFLREAMHLSLSPEQDQILLEQTEGWITGLQLAALLVQEQADIDRVLQGLQDSHRYILDYLTDEVLQGQSAEVRKFLFSTSILERFSAPLCDALLQQEDSQERLRQLEQANLFLSPLDEERRWFRYHHLFSGVLRIRLQQAGGEHQSLLHRRASAWYAARCERQEPLPPLTSELEDVVQARYALQVGRPQEALLIIDRLLPDAKAGGRADRVLRMQLLQSLAYHLLENEQEALICFEDLLPLAEREGYLRVFLDAGMLLHGLFIHLAERLMTSPVIRAVQRAWHQGIPATPAPPPQRYTSLGAQALVEPLSEREMEILRLIASGASNQQIADTLIITVNTVKRHISNLLSKLGGSNRTQALVQARKIGLL</sequence>
<keyword evidence="1" id="KW-0805">Transcription regulation</keyword>
<reference evidence="6" key="1">
    <citation type="submission" date="2018-12" db="EMBL/GenBank/DDBJ databases">
        <title>Tengunoibacter tsumagoiensis gen. nov., sp. nov., Dictyobacter kobayashii sp. nov., D. alpinus sp. nov., and D. joshuensis sp. nov. and description of Dictyobacteraceae fam. nov. within the order Ktedonobacterales isolated from Tengu-no-mugimeshi.</title>
        <authorList>
            <person name="Wang C.M."/>
            <person name="Zheng Y."/>
            <person name="Sakai Y."/>
            <person name="Toyoda A."/>
            <person name="Minakuchi Y."/>
            <person name="Abe K."/>
            <person name="Yokota A."/>
            <person name="Yabe S."/>
        </authorList>
    </citation>
    <scope>NUCLEOTIDE SEQUENCE [LARGE SCALE GENOMIC DNA]</scope>
    <source>
        <strain evidence="6">Uno16</strain>
    </source>
</reference>
<protein>
    <recommendedName>
        <fullName evidence="4">HTH luxR-type domain-containing protein</fullName>
    </recommendedName>
</protein>
<keyword evidence="2" id="KW-0238">DNA-binding</keyword>